<dbReference type="VEuPathDB" id="TriTrypDB:TcIL3000_8_4680"/>
<dbReference type="AlphaFoldDB" id="G0US83"/>
<reference evidence="1" key="1">
    <citation type="journal article" date="2012" name="Proc. Natl. Acad. Sci. U.S.A.">
        <title>Antigenic diversity is generated by distinct evolutionary mechanisms in African trypanosome species.</title>
        <authorList>
            <person name="Jackson A.P."/>
            <person name="Berry A."/>
            <person name="Aslett M."/>
            <person name="Allison H.C."/>
            <person name="Burton P."/>
            <person name="Vavrova-Anderson J."/>
            <person name="Brown R."/>
            <person name="Browne H."/>
            <person name="Corton N."/>
            <person name="Hauser H."/>
            <person name="Gamble J."/>
            <person name="Gilderthorp R."/>
            <person name="Marcello L."/>
            <person name="McQuillan J."/>
            <person name="Otto T.D."/>
            <person name="Quail M.A."/>
            <person name="Sanders M.J."/>
            <person name="van Tonder A."/>
            <person name="Ginger M.L."/>
            <person name="Field M.C."/>
            <person name="Barry J.D."/>
            <person name="Hertz-Fowler C."/>
            <person name="Berriman M."/>
        </authorList>
    </citation>
    <scope>NUCLEOTIDE SEQUENCE</scope>
    <source>
        <strain evidence="1">IL3000</strain>
    </source>
</reference>
<name>G0US83_TRYCI</name>
<organism evidence="1">
    <name type="scientific">Trypanosoma congolense (strain IL3000)</name>
    <dbReference type="NCBI Taxonomy" id="1068625"/>
    <lineage>
        <taxon>Eukaryota</taxon>
        <taxon>Discoba</taxon>
        <taxon>Euglenozoa</taxon>
        <taxon>Kinetoplastea</taxon>
        <taxon>Metakinetoplastina</taxon>
        <taxon>Trypanosomatida</taxon>
        <taxon>Trypanosomatidae</taxon>
        <taxon>Trypanosoma</taxon>
        <taxon>Nannomonas</taxon>
    </lineage>
</organism>
<sequence>MLRLTALFHSKRTPGYVFWRQSTLVELEHAKRNYLLSERPLPIADIARRMVRVKSRYTGTRDFQERNLLRGEYKYFSGKSCDIRHARPEDMIAYVECGSFFGFWDAAQMDRILQELLLKLDELSPVELLHLFTSLQPLRKHASDLNLYLSRRLVGAVSHLTVSECIRACAACDETTPPELMHNLMQIIGPEVSSGGLSGTQCVELLDMLGAYCSQRSHSGFEDVLRDLKHVVVAAMSGLSAMDIAVACTSLKLRGDLDADAEREAIRLFTSRLTECCARSVAMMFTAVGGNVGFTQAMEERVIFLATDFMPDEMLGVFRAYMADFTSTCVVSRGITSGCVGVGHVTGPHLVHRHRTTLFHVIRELMDQMVSLLESAAAYVSPTSQLQYVAVFCRAVEDLDGDVVQLLNPFPQLGQCMQLLSAKLIASLKQYTYSELVAVLQMCNTLGKLLTDAVIGATVQEIIRREVSTSGSEAMLMYAVLRQLKNLRSEYLVRIERDILPRLYEKGSHRV</sequence>
<gene>
    <name evidence="1" type="ORF">TCIL3000_8_4680</name>
</gene>
<proteinExistence type="predicted"/>
<accession>G0US83</accession>
<protein>
    <recommendedName>
        <fullName evidence="2">Mitochondrial RNA binding complex 1 subunit</fullName>
    </recommendedName>
</protein>
<dbReference type="EMBL" id="HE575321">
    <property type="protein sequence ID" value="CCC92246.1"/>
    <property type="molecule type" value="Genomic_DNA"/>
</dbReference>
<evidence type="ECO:0008006" key="2">
    <source>
        <dbReference type="Google" id="ProtNLM"/>
    </source>
</evidence>
<evidence type="ECO:0000313" key="1">
    <source>
        <dbReference type="EMBL" id="CCC92246.1"/>
    </source>
</evidence>